<name>A0A4U1G3V2_9SPHI</name>
<protein>
    <submittedName>
        <fullName evidence="1">Rpn family recombination-promoting nuclease/putative transposase</fullName>
    </submittedName>
</protein>
<dbReference type="AlphaFoldDB" id="A0A4U1G3V2"/>
<dbReference type="RefSeq" id="WP_136881468.1">
    <property type="nucleotide sequence ID" value="NZ_SWDX01000008.1"/>
</dbReference>
<sequence length="290" mass="33776">MTENINRYIDPLTDFGFKHIFGSEPNKDILIEFLNTLFQGEKRIIDITYSPTEHGGSRIEEKKVLFDLTCTGQDGEQFIIEMQRTGQKFFADRCVFYMSRLISAQLPRGTHDWNVPLKEVYLIGIMEFQFNNINSNYLHDIAFTNTDTGKVFYKGMGFKFLELPNFDKQEHELESELDKWFYLLKNLSRLNEIPRFLDKRVFQKIFKIAEVSKLTKEQRELYESDIKAKSDWKGGMDWAKEQAAEQATKEATRKTLLKVASELKAIGRPSDEIAKVTGLLIEEIEELPSI</sequence>
<organism evidence="1 2">
    <name type="scientific">Pedobacter hiemivivus</name>
    <dbReference type="NCBI Taxonomy" id="2530454"/>
    <lineage>
        <taxon>Bacteria</taxon>
        <taxon>Pseudomonadati</taxon>
        <taxon>Bacteroidota</taxon>
        <taxon>Sphingobacteriia</taxon>
        <taxon>Sphingobacteriales</taxon>
        <taxon>Sphingobacteriaceae</taxon>
        <taxon>Pedobacter</taxon>
    </lineage>
</organism>
<dbReference type="PANTHER" id="PTHR41317">
    <property type="entry name" value="PD-(D_E)XK NUCLEASE FAMILY TRANSPOSASE"/>
    <property type="match status" value="1"/>
</dbReference>
<evidence type="ECO:0000313" key="2">
    <source>
        <dbReference type="Proteomes" id="UP000309594"/>
    </source>
</evidence>
<dbReference type="Pfam" id="PF12784">
    <property type="entry name" value="PDDEXK_2"/>
    <property type="match status" value="1"/>
</dbReference>
<proteinExistence type="predicted"/>
<evidence type="ECO:0000313" key="1">
    <source>
        <dbReference type="EMBL" id="TKC58178.1"/>
    </source>
</evidence>
<reference evidence="1 2" key="1">
    <citation type="submission" date="2019-04" db="EMBL/GenBank/DDBJ databases">
        <title>Pedobacter sp. RP-1-16 sp. nov., isolated from Arctic soil.</title>
        <authorList>
            <person name="Dahal R.H."/>
            <person name="Kim D.-U."/>
        </authorList>
    </citation>
    <scope>NUCLEOTIDE SEQUENCE [LARGE SCALE GENOMIC DNA]</scope>
    <source>
        <strain evidence="1 2">RP-1-16</strain>
    </source>
</reference>
<accession>A0A4U1G3V2</accession>
<comment type="caution">
    <text evidence="1">The sequence shown here is derived from an EMBL/GenBank/DDBJ whole genome shotgun (WGS) entry which is preliminary data.</text>
</comment>
<dbReference type="InterPro" id="IPR010106">
    <property type="entry name" value="RpnA"/>
</dbReference>
<dbReference type="EMBL" id="SWDX01000008">
    <property type="protein sequence ID" value="TKC58178.1"/>
    <property type="molecule type" value="Genomic_DNA"/>
</dbReference>
<dbReference type="Proteomes" id="UP000309594">
    <property type="component" value="Unassembled WGS sequence"/>
</dbReference>
<dbReference type="NCBIfam" id="TIGR01784">
    <property type="entry name" value="T_den_put_tspse"/>
    <property type="match status" value="1"/>
</dbReference>
<gene>
    <name evidence="1" type="ORF">FBD94_19730</name>
</gene>
<dbReference type="PANTHER" id="PTHR41317:SF1">
    <property type="entry name" value="PD-(D_E)XK NUCLEASE FAMILY TRANSPOSASE"/>
    <property type="match status" value="1"/>
</dbReference>